<keyword evidence="1" id="KW-0732">Signal</keyword>
<organism evidence="2 3">
    <name type="scientific">Allofranklinella schreckenbergeri</name>
    <dbReference type="NCBI Taxonomy" id="1076744"/>
    <lineage>
        <taxon>Bacteria</taxon>
        <taxon>Pseudomonadati</taxon>
        <taxon>Pseudomonadota</taxon>
        <taxon>Betaproteobacteria</taxon>
        <taxon>Burkholderiales</taxon>
        <taxon>Comamonadaceae</taxon>
        <taxon>Allofranklinella</taxon>
    </lineage>
</organism>
<comment type="caution">
    <text evidence="2">The sequence shown here is derived from an EMBL/GenBank/DDBJ whole genome shotgun (WGS) entry which is preliminary data.</text>
</comment>
<dbReference type="RefSeq" id="WP_122239414.1">
    <property type="nucleotide sequence ID" value="NZ_RDQM01000020.1"/>
</dbReference>
<name>A0A3M6PW41_9BURK</name>
<evidence type="ECO:0000256" key="1">
    <source>
        <dbReference type="SAM" id="SignalP"/>
    </source>
</evidence>
<sequence length="511" mass="54310">MKKNVFALSVATALAALAGSANAQVPFIQPDAGTVSAGNVVATEFRVNDGGIGHVLLQPYYTVQGARNTLLNVTNTDTKNGKAVKVRFRGARNSDDVFDFYVFLSPGDVWRSRVYRDGERTYLDSSDTSCTLPGADVIKNTAFKTVRVFNDLESEVREGYVELLTAADIPPGSALYKSIKHDRMTGKVSCNLPQLIDSTVRLTDLDTARKNGLDFPTAGLVGQWAIVDVSKNNAVSGNATALVATDAKGVPGAGSIVVAPQDSVVAPLAWTDVTSPVLGTTDPLLTKGSVQAQNFDFPDLSTPYVKYAPTTRTPAGHQANELSAALAVSKVVNDFSTGMGVDLKTDWVFSMPTRRYGVAIDYATNTPVENSESAFFQLAGGANRAGNVRFEVENGIPHLSIALNGSYFDNNERQLQPEVSPARIQRLAGEVNVLTFNGNPADSVLGAQIAAQRVNPKLGTESIAEGWASISLENSVALANGYRSALPVVGYASFTAGSAALGFTFPHRYSR</sequence>
<gene>
    <name evidence="2" type="ORF">EBQ26_11820</name>
</gene>
<reference evidence="2 3" key="1">
    <citation type="submission" date="2018-10" db="EMBL/GenBank/DDBJ databases">
        <title>Comamonadaceae CDC group NO-1 genome sequencing and assembly.</title>
        <authorList>
            <person name="Bernier A.-M."/>
            <person name="Bernard K."/>
        </authorList>
    </citation>
    <scope>NUCLEOTIDE SEQUENCE [LARGE SCALE GENOMIC DNA]</scope>
    <source>
        <strain evidence="2 3">NML970147</strain>
    </source>
</reference>
<dbReference type="Proteomes" id="UP000267521">
    <property type="component" value="Unassembled WGS sequence"/>
</dbReference>
<feature type="signal peptide" evidence="1">
    <location>
        <begin position="1"/>
        <end position="23"/>
    </location>
</feature>
<evidence type="ECO:0000313" key="2">
    <source>
        <dbReference type="EMBL" id="RMW95035.1"/>
    </source>
</evidence>
<protein>
    <submittedName>
        <fullName evidence="2">Uncharacterized protein</fullName>
    </submittedName>
</protein>
<evidence type="ECO:0000313" key="3">
    <source>
        <dbReference type="Proteomes" id="UP000267521"/>
    </source>
</evidence>
<accession>A0A3M6PW41</accession>
<feature type="chain" id="PRO_5017936070" evidence="1">
    <location>
        <begin position="24"/>
        <end position="511"/>
    </location>
</feature>
<proteinExistence type="predicted"/>
<dbReference type="EMBL" id="RDQM01000020">
    <property type="protein sequence ID" value="RMW95035.1"/>
    <property type="molecule type" value="Genomic_DNA"/>
</dbReference>
<dbReference type="AlphaFoldDB" id="A0A3M6PW41"/>